<dbReference type="InterPro" id="IPR011990">
    <property type="entry name" value="TPR-like_helical_dom_sf"/>
</dbReference>
<evidence type="ECO:0000256" key="1">
    <source>
        <dbReference type="ARBA" id="ARBA00022574"/>
    </source>
</evidence>
<dbReference type="InterPro" id="IPR001680">
    <property type="entry name" value="WD40_rpt"/>
</dbReference>
<dbReference type="Pfam" id="PF00400">
    <property type="entry name" value="WD40"/>
    <property type="match status" value="12"/>
</dbReference>
<feature type="repeat" description="WD" evidence="3">
    <location>
        <begin position="1386"/>
        <end position="1427"/>
    </location>
</feature>
<dbReference type="SUPFAM" id="SSF101908">
    <property type="entry name" value="Putative isomerase YbhE"/>
    <property type="match status" value="1"/>
</dbReference>
<organism evidence="6">
    <name type="scientific">Planktothricoides raciborskii GIHE-MW2</name>
    <dbReference type="NCBI Taxonomy" id="2792601"/>
    <lineage>
        <taxon>Bacteria</taxon>
        <taxon>Bacillati</taxon>
        <taxon>Cyanobacteriota</taxon>
        <taxon>Cyanophyceae</taxon>
        <taxon>Oscillatoriophycideae</taxon>
        <taxon>Oscillatoriales</taxon>
        <taxon>Oscillatoriaceae</taxon>
        <taxon>Planktothricoides</taxon>
    </lineage>
</organism>
<feature type="repeat" description="WD" evidence="3">
    <location>
        <begin position="1303"/>
        <end position="1336"/>
    </location>
</feature>
<evidence type="ECO:0000256" key="3">
    <source>
        <dbReference type="PROSITE-ProRule" id="PRU00221"/>
    </source>
</evidence>
<feature type="region of interest" description="Disordered" evidence="4">
    <location>
        <begin position="1237"/>
        <end position="1270"/>
    </location>
</feature>
<proteinExistence type="predicted"/>
<evidence type="ECO:0000256" key="2">
    <source>
        <dbReference type="ARBA" id="ARBA00022737"/>
    </source>
</evidence>
<dbReference type="PRINTS" id="PR00320">
    <property type="entry name" value="GPROTEINBRPT"/>
</dbReference>
<dbReference type="CDD" id="cd00200">
    <property type="entry name" value="WD40"/>
    <property type="match status" value="2"/>
</dbReference>
<dbReference type="InterPro" id="IPR019775">
    <property type="entry name" value="WD40_repeat_CS"/>
</dbReference>
<feature type="repeat" description="WD" evidence="3">
    <location>
        <begin position="1345"/>
        <end position="1376"/>
    </location>
</feature>
<gene>
    <name evidence="6" type="ORF">ABWT76_006069</name>
</gene>
<dbReference type="SUPFAM" id="SSF52540">
    <property type="entry name" value="P-loop containing nucleoside triphosphate hydrolases"/>
    <property type="match status" value="1"/>
</dbReference>
<feature type="repeat" description="WD" evidence="3">
    <location>
        <begin position="1513"/>
        <end position="1544"/>
    </location>
</feature>
<dbReference type="InterPro" id="IPR015943">
    <property type="entry name" value="WD40/YVTN_repeat-like_dom_sf"/>
</dbReference>
<dbReference type="SUPFAM" id="SSF48452">
    <property type="entry name" value="TPR-like"/>
    <property type="match status" value="1"/>
</dbReference>
<dbReference type="Gene3D" id="1.25.40.10">
    <property type="entry name" value="Tetratricopeptide repeat domain"/>
    <property type="match status" value="1"/>
</dbReference>
<feature type="repeat" description="WD" evidence="3">
    <location>
        <begin position="1597"/>
        <end position="1638"/>
    </location>
</feature>
<dbReference type="PANTHER" id="PTHR44019:SF8">
    <property type="entry name" value="POC1 CENTRIOLAR PROTEIN HOMOLOG"/>
    <property type="match status" value="1"/>
</dbReference>
<evidence type="ECO:0000259" key="5">
    <source>
        <dbReference type="Pfam" id="PF20703"/>
    </source>
</evidence>
<protein>
    <submittedName>
        <fullName evidence="6">NACHT domain-containing protein</fullName>
    </submittedName>
</protein>
<dbReference type="InterPro" id="IPR036322">
    <property type="entry name" value="WD40_repeat_dom_sf"/>
</dbReference>
<dbReference type="InterPro" id="IPR020472">
    <property type="entry name" value="WD40_PAC1"/>
</dbReference>
<dbReference type="PROSITE" id="PS50294">
    <property type="entry name" value="WD_REPEATS_REGION"/>
    <property type="match status" value="12"/>
</dbReference>
<dbReference type="InterPro" id="IPR050505">
    <property type="entry name" value="WDR55/POC1"/>
</dbReference>
<feature type="repeat" description="WD" evidence="3">
    <location>
        <begin position="1555"/>
        <end position="1596"/>
    </location>
</feature>
<feature type="repeat" description="WD" evidence="3">
    <location>
        <begin position="1469"/>
        <end position="1501"/>
    </location>
</feature>
<feature type="repeat" description="WD" evidence="3">
    <location>
        <begin position="1428"/>
        <end position="1459"/>
    </location>
</feature>
<evidence type="ECO:0000313" key="6">
    <source>
        <dbReference type="EMBL" id="XCM37246.1"/>
    </source>
</evidence>
<dbReference type="InterPro" id="IPR027417">
    <property type="entry name" value="P-loop_NTPase"/>
</dbReference>
<evidence type="ECO:0000256" key="4">
    <source>
        <dbReference type="SAM" id="MobiDB-lite"/>
    </source>
</evidence>
<dbReference type="RefSeq" id="WP_354635434.1">
    <property type="nucleotide sequence ID" value="NZ_CP159837.1"/>
</dbReference>
<dbReference type="PANTHER" id="PTHR44019">
    <property type="entry name" value="WD REPEAT-CONTAINING PROTEIN 55"/>
    <property type="match status" value="1"/>
</dbReference>
<dbReference type="Gene3D" id="2.130.10.10">
    <property type="entry name" value="YVTN repeat-like/Quinoprotein amine dehydrogenase"/>
    <property type="match status" value="8"/>
</dbReference>
<dbReference type="EMBL" id="CP159837">
    <property type="protein sequence ID" value="XCM37246.1"/>
    <property type="molecule type" value="Genomic_DNA"/>
</dbReference>
<sequence>MTVSTQNQRALHTLARAISLSQGEFSLILVRCNYTSVQERMVQDLHQLLPNSKIDSASWLEIKLDCQVKTLYSTIIHRINQLQNPPIGLMIFGLDSVVAIDQLFQSSNQVRDEFRKNCPFPLVLWMTEKLLQKLIRWAPDFKSWAAASIKFEASSDELIQLWFDQDAALLARVLDGQARLEEWAIASPKVIHDLPVLPPASTVQGTREQLESAIHDLQRFPQIAPDPQLAAIQHFVTGRYDHALSRVDSALAHYEQSFSFWQTRSQRTTAIGESGQERLGVLLLYMGLCYWRRAELDQASSYMTHWQKARLRLEACLQVFQDAGRRDLVAKFVPLLGEVLRRLQAWDDLAAFAQRCLTRHHQSENPVQLAQNYGFLAEVATQKQQWEQAKSLAQQALTTVAGSPLPMRQHQSLYLLLLARALSHLGQSVEAISYLKLALNGIAPEDDPRLYIQILKELRSLYYNQREYQQAFMLKKQQRDIEHQYRFRPFIGASQLPAESVVVSPESELVALGKSPRISALGREQDIHNLLSRMARPDQKLMVIYGESGVGKSSLINAGLVPALHQQPMGDRLTLPIVLRTYTDWARTLANRLHLNLPVTQAQNSEISLIADWILDKLRQNADRNLVTILIFDQFEEFFFVLKQPSERQYFYEFLQACLDIPFTKVILSLRQDCLHYLLDIDLLENLEVINKDILNKNIIYYLDDFTMDDAKNVIDTLTKESQFYLEPALINALVNDLANEKGRVRPISLQLLCNQLQEDEQDYQKINTLSQYQQLGANPQQILMEHFLHQSIKDCGAENQAAAWKVLYQLTQDRGNRPLRMKSELAVFLGSQASQLDVVLEILVQSGLVVLHREAPGDRYQLIHDYLVQYIRDAYDKNFGLKVELKKTQSQLEKSHMKLKNFFQLTVLISVFLAVLSGLYARLWLQAESRKQNLQISAIAASSEALFVSKRDFDALIEGLRAWKKLQEISSPTPETKLRVITALQQAIYNVKEKNRIDGHGAEVWSVNFSPDGQFIASAGNDKNLKIWRRNGSLYKTIPTDQHSALGHENNVTFVSFSPSGKEIASASRDCTVKLWNIETGKLILTLKGHTDSVYSLSFNSTGDHIATTSNDGTIKLWQVSDGRLLQTFSGHQGSVDWVSFSPRNNWLASVSDDKTLKIWNYDGEIVANLSHKSALTVVGFTADGQTIISGDITGKIQRWDWNNDYKEWNSRPTQEWQAHDGGIYSISFSSVFNQSPSSGTSSQKEEKVMGNSSRVLPRMTEDSESFSPGNTAKIQGQMLATAGHDSLVKVWHLDGQLFKEFTGHSGRVTTVSFSPDAQVIATASFDKTVRLWSLVGVFLHPSWVAHGDRVTAVRFSPNGQLIASGSRDNTVKIWRQDGTLLRTLIGHGDHITSLGFSPDGNFLISGSSDNTINLWRVDDGHLLKTFVGHSDRVTSVTFSKDGRMIVSGSRDRTIKIWRTDGTLVRTLVGHSDRVNSVDVSPDGELIVSGSDDQTVKIWSQDGKLLNTLAGDDGHRSYVTSVRFSPNGELIASASWDNTVKLWHRHGCFKKTLLQGYSDSVESVSFSPDGKTLASASWDSTIKLWNIQDGTLIKSLHGHTSGVIDVSFSPDGQSIVSGSDDHKIMLWNLNLDSLTSMTCDWVSDYLKYSHNVSPNDAKICESVHKHPSTSINIHKHLGWM</sequence>
<dbReference type="PROSITE" id="PS00678">
    <property type="entry name" value="WD_REPEATS_1"/>
    <property type="match status" value="3"/>
</dbReference>
<feature type="repeat" description="WD" evidence="3">
    <location>
        <begin position="1088"/>
        <end position="1129"/>
    </location>
</feature>
<dbReference type="InterPro" id="IPR049052">
    <property type="entry name" value="nSTAND1"/>
</dbReference>
<feature type="repeat" description="WD" evidence="3">
    <location>
        <begin position="998"/>
        <end position="1029"/>
    </location>
</feature>
<feature type="domain" description="Novel STAND NTPase 1" evidence="5">
    <location>
        <begin position="522"/>
        <end position="870"/>
    </location>
</feature>
<name>A0AAU8JGJ4_9CYAN</name>
<feature type="repeat" description="WD" evidence="3">
    <location>
        <begin position="1046"/>
        <end position="1087"/>
    </location>
</feature>
<dbReference type="SMART" id="SM00320">
    <property type="entry name" value="WD40"/>
    <property type="match status" value="14"/>
</dbReference>
<feature type="repeat" description="WD" evidence="3">
    <location>
        <begin position="1170"/>
        <end position="1202"/>
    </location>
</feature>
<keyword evidence="2" id="KW-0677">Repeat</keyword>
<dbReference type="PROSITE" id="PS50082">
    <property type="entry name" value="WD_REPEATS_2"/>
    <property type="match status" value="13"/>
</dbReference>
<keyword evidence="1 3" id="KW-0853">WD repeat</keyword>
<dbReference type="Pfam" id="PF20703">
    <property type="entry name" value="nSTAND1"/>
    <property type="match status" value="1"/>
</dbReference>
<reference evidence="6" key="1">
    <citation type="submission" date="2024-07" db="EMBL/GenBank/DDBJ databases">
        <authorList>
            <person name="Kim Y.J."/>
            <person name="Jeong J.Y."/>
        </authorList>
    </citation>
    <scope>NUCLEOTIDE SEQUENCE</scope>
    <source>
        <strain evidence="6">GIHE-MW2</strain>
    </source>
</reference>
<accession>A0AAU8JGJ4</accession>
<dbReference type="SUPFAM" id="SSF50978">
    <property type="entry name" value="WD40 repeat-like"/>
    <property type="match status" value="2"/>
</dbReference>
<feature type="repeat" description="WD" evidence="3">
    <location>
        <begin position="1130"/>
        <end position="1162"/>
    </location>
</feature>